<dbReference type="PANTHER" id="PTHR30432:SF1">
    <property type="entry name" value="DNA-BINDING TRANSCRIPTIONAL DUAL REGULATOR MODE"/>
    <property type="match status" value="1"/>
</dbReference>
<gene>
    <name evidence="1" type="primary">modE</name>
    <name evidence="1" type="ordered locus">CJA_0319</name>
</gene>
<dbReference type="EMBL" id="CP000934">
    <property type="protein sequence ID" value="ACE84587.1"/>
    <property type="molecule type" value="Genomic_DNA"/>
</dbReference>
<protein>
    <submittedName>
        <fullName evidence="1">MopB-like protein</fullName>
    </submittedName>
</protein>
<dbReference type="InterPro" id="IPR051815">
    <property type="entry name" value="Molybdate_resp_trans_reg"/>
</dbReference>
<dbReference type="HOGENOM" id="CLU_125440_1_1_6"/>
<dbReference type="KEGG" id="cja:CJA_0319"/>
<keyword evidence="2" id="KW-1185">Reference proteome</keyword>
<dbReference type="Proteomes" id="UP000001036">
    <property type="component" value="Chromosome"/>
</dbReference>
<dbReference type="STRING" id="498211.CJA_0319"/>
<evidence type="ECO:0000313" key="2">
    <source>
        <dbReference type="Proteomes" id="UP000001036"/>
    </source>
</evidence>
<dbReference type="SUPFAM" id="SSF46785">
    <property type="entry name" value="Winged helix' DNA-binding domain"/>
    <property type="match status" value="1"/>
</dbReference>
<evidence type="ECO:0000313" key="1">
    <source>
        <dbReference type="EMBL" id="ACE84587.1"/>
    </source>
</evidence>
<reference evidence="1 2" key="1">
    <citation type="journal article" date="2008" name="J. Bacteriol.">
        <title>Insights into plant cell wall degradation from the genome sequence of the soil bacterium Cellvibrio japonicus.</title>
        <authorList>
            <person name="Deboy R.T."/>
            <person name="Mongodin E.F."/>
            <person name="Fouts D.E."/>
            <person name="Tailford L.E."/>
            <person name="Khouri H."/>
            <person name="Emerson J.B."/>
            <person name="Mohamoud Y."/>
            <person name="Watkins K."/>
            <person name="Henrissat B."/>
            <person name="Gilbert H.J."/>
            <person name="Nelson K.E."/>
        </authorList>
    </citation>
    <scope>NUCLEOTIDE SEQUENCE [LARGE SCALE GENOMIC DNA]</scope>
    <source>
        <strain evidence="1 2">Ueda107</strain>
    </source>
</reference>
<dbReference type="Gene3D" id="1.10.10.10">
    <property type="entry name" value="Winged helix-like DNA-binding domain superfamily/Winged helix DNA-binding domain"/>
    <property type="match status" value="1"/>
</dbReference>
<dbReference type="InterPro" id="IPR036388">
    <property type="entry name" value="WH-like_DNA-bd_sf"/>
</dbReference>
<accession>B3PHC2</accession>
<proteinExistence type="predicted"/>
<dbReference type="PANTHER" id="PTHR30432">
    <property type="entry name" value="TRANSCRIPTIONAL REGULATOR MODE"/>
    <property type="match status" value="1"/>
</dbReference>
<organism evidence="1 2">
    <name type="scientific">Cellvibrio japonicus (strain Ueda107)</name>
    <name type="common">Pseudomonas fluorescens subsp. cellulosa</name>
    <dbReference type="NCBI Taxonomy" id="498211"/>
    <lineage>
        <taxon>Bacteria</taxon>
        <taxon>Pseudomonadati</taxon>
        <taxon>Pseudomonadota</taxon>
        <taxon>Gammaproteobacteria</taxon>
        <taxon>Cellvibrionales</taxon>
        <taxon>Cellvibrionaceae</taxon>
        <taxon>Cellvibrio</taxon>
    </lineage>
</organism>
<dbReference type="InterPro" id="IPR036390">
    <property type="entry name" value="WH_DNA-bd_sf"/>
</dbReference>
<dbReference type="eggNOG" id="COG2005">
    <property type="taxonomic scope" value="Bacteria"/>
</dbReference>
<name>B3PHC2_CELJU</name>
<sequence>MQLCRPTANSIMSEKAKTASGVRLKIQARLLLDEEIAFGPGKADLLDAIEASGSISAAGKQMGMSYRRAWLLVDAMNRCFQQPLVETVTGGVHGGGARLTTTGKEILQAYRQLQADTRHLAEQHIATFKPLLRKQPLPSPG</sequence>
<dbReference type="AlphaFoldDB" id="B3PHC2"/>